<dbReference type="Gene3D" id="3.10.129.10">
    <property type="entry name" value="Hotdog Thioesterase"/>
    <property type="match status" value="1"/>
</dbReference>
<gene>
    <name evidence="2" type="ORF">EH31_00670</name>
</gene>
<dbReference type="InterPro" id="IPR006683">
    <property type="entry name" value="Thioestr_dom"/>
</dbReference>
<organism evidence="2 3">
    <name type="scientific">Erythrobacter longus</name>
    <dbReference type="NCBI Taxonomy" id="1044"/>
    <lineage>
        <taxon>Bacteria</taxon>
        <taxon>Pseudomonadati</taxon>
        <taxon>Pseudomonadota</taxon>
        <taxon>Alphaproteobacteria</taxon>
        <taxon>Sphingomonadales</taxon>
        <taxon>Erythrobacteraceae</taxon>
        <taxon>Erythrobacter/Porphyrobacter group</taxon>
        <taxon>Erythrobacter</taxon>
    </lineage>
</organism>
<dbReference type="OrthoDB" id="9805304at2"/>
<dbReference type="Proteomes" id="UP000027647">
    <property type="component" value="Unassembled WGS sequence"/>
</dbReference>
<feature type="domain" description="Thioesterase" evidence="1">
    <location>
        <begin position="53"/>
        <end position="128"/>
    </location>
</feature>
<dbReference type="eggNOG" id="COG2050">
    <property type="taxonomic scope" value="Bacteria"/>
</dbReference>
<dbReference type="CDD" id="cd03443">
    <property type="entry name" value="PaaI_thioesterase"/>
    <property type="match status" value="1"/>
</dbReference>
<evidence type="ECO:0000259" key="1">
    <source>
        <dbReference type="Pfam" id="PF03061"/>
    </source>
</evidence>
<protein>
    <recommendedName>
        <fullName evidence="1">Thioesterase domain-containing protein</fullName>
    </recommendedName>
</protein>
<dbReference type="AlphaFoldDB" id="A0A074MEN3"/>
<evidence type="ECO:0000313" key="3">
    <source>
        <dbReference type="Proteomes" id="UP000027647"/>
    </source>
</evidence>
<dbReference type="Pfam" id="PF03061">
    <property type="entry name" value="4HBT"/>
    <property type="match status" value="1"/>
</dbReference>
<sequence length="142" mass="15623">MTKLQPLLTADELVDFFCEAFPGQDRSAHDFVEIKSGFLRLRNSAKHAMLRPGGIISGPTQMAVADRAAYAVILAHIGIVPMAVTSNLNMSFLRGVEARDFYADAQLIKLGRRLATVDVRLWQDDESTVVAQSTVTYAIPDQ</sequence>
<proteinExistence type="predicted"/>
<keyword evidence="3" id="KW-1185">Reference proteome</keyword>
<name>A0A074MEN3_ERYLO</name>
<dbReference type="InterPro" id="IPR029069">
    <property type="entry name" value="HotDog_dom_sf"/>
</dbReference>
<dbReference type="EMBL" id="JMIW01000001">
    <property type="protein sequence ID" value="KEO91210.1"/>
    <property type="molecule type" value="Genomic_DNA"/>
</dbReference>
<dbReference type="SUPFAM" id="SSF54637">
    <property type="entry name" value="Thioesterase/thiol ester dehydrase-isomerase"/>
    <property type="match status" value="1"/>
</dbReference>
<accession>A0A074MEN3</accession>
<dbReference type="RefSeq" id="WP_034957492.1">
    <property type="nucleotide sequence ID" value="NZ_JMIW01000001.1"/>
</dbReference>
<reference evidence="2 3" key="1">
    <citation type="submission" date="2014-04" db="EMBL/GenBank/DDBJ databases">
        <title>A comprehensive comparison of genomes of Erythrobacter spp. strains.</title>
        <authorList>
            <person name="Zheng Q."/>
        </authorList>
    </citation>
    <scope>NUCLEOTIDE SEQUENCE [LARGE SCALE GENOMIC DNA]</scope>
    <source>
        <strain evidence="2 3">DSM 6997</strain>
    </source>
</reference>
<dbReference type="GO" id="GO:0016790">
    <property type="term" value="F:thiolester hydrolase activity"/>
    <property type="evidence" value="ECO:0007669"/>
    <property type="project" value="UniProtKB-ARBA"/>
</dbReference>
<comment type="caution">
    <text evidence="2">The sequence shown here is derived from an EMBL/GenBank/DDBJ whole genome shotgun (WGS) entry which is preliminary data.</text>
</comment>
<evidence type="ECO:0000313" key="2">
    <source>
        <dbReference type="EMBL" id="KEO91210.1"/>
    </source>
</evidence>